<keyword evidence="3" id="KW-0285">Flavoprotein</keyword>
<keyword evidence="8" id="KW-0378">Hydrolase</keyword>
<dbReference type="SUPFAM" id="SSF51905">
    <property type="entry name" value="FAD/NAD(P)-binding domain"/>
    <property type="match status" value="2"/>
</dbReference>
<evidence type="ECO:0000313" key="9">
    <source>
        <dbReference type="Proteomes" id="UP000027238"/>
    </source>
</evidence>
<name>A0A066X5R9_COLSU</name>
<dbReference type="OMA" id="VKKDCAF"/>
<dbReference type="HOGENOM" id="CLU_006937_8_0_1"/>
<dbReference type="GO" id="GO:0050660">
    <property type="term" value="F:flavin adenine dinucleotide binding"/>
    <property type="evidence" value="ECO:0007669"/>
    <property type="project" value="InterPro"/>
</dbReference>
<evidence type="ECO:0000313" key="8">
    <source>
        <dbReference type="EMBL" id="KDN61086.1"/>
    </source>
</evidence>
<comment type="caution">
    <text evidence="8">The sequence shown here is derived from an EMBL/GenBank/DDBJ whole genome shotgun (WGS) entry which is preliminary data.</text>
</comment>
<reference evidence="9" key="1">
    <citation type="journal article" date="2014" name="Genome Announc.">
        <title>Draft genome sequence of Colletotrichum sublineola, a destructive pathogen of cultivated sorghum.</title>
        <authorList>
            <person name="Baroncelli R."/>
            <person name="Sanz-Martin J.M."/>
            <person name="Rech G.E."/>
            <person name="Sukno S.A."/>
            <person name="Thon M.R."/>
        </authorList>
    </citation>
    <scope>NUCLEOTIDE SEQUENCE [LARGE SCALE GENOMIC DNA]</scope>
    <source>
        <strain evidence="9">TX430BB</strain>
    </source>
</reference>
<dbReference type="InterPro" id="IPR036188">
    <property type="entry name" value="FAD/NAD-bd_sf"/>
</dbReference>
<sequence length="596" mass="68004">MSVYKLQKKFATDLTDYASRHQTDGPYADNLDVDVLIVGGGFGGVFMLKTLREMGLRVIIYEAGTSLGGTWRWNRYPGARVDSEVPEYEFSWPEVFKDWTWSTNYPNFQELRAYFDHVDRVLNISKDCSFETVVVGAQFQPDEGKWHVKTADGRLAKSKYFVVAAGFVSGDFRKKYLYGSEELTRVRIQASKRYIPDWPGIESFRGIVHHSSFWPEEDVDVRGKRCAVIGTGASGVQIAQEWGQAVGDHGELKVFQRTPNLALPMGKRPLTPQEQNAGKAWYPRLFQLREKCFGGFFYGMFERRTFDDTPEERETFYRSLWDYGGFRYWLGNYRDMLLEADANKEAYAFWSRNVRARIGDARKRDILAPTVENMPHFFGVKRPCLEQNYYEQFNKCNVDVIDISKNEISGFTETGIKLKDGTHYEFDVVAIATGFDITTGGMTNMGLKSINNTNLQDEWKAAANTYLGTTISGYPNMFHMYGPHGPTLLSNGPSTVEVQGRWIADCIHKMERQDIKYINPTVEATKAWKQRINALSDATLFPTTRSTYMGGSLPGKAFEQVNFAGGIPQYASEIREKLDNWTGFDVVKDNRGRSRI</sequence>
<proteinExistence type="inferred from homology"/>
<accession>A0A066X5R9</accession>
<dbReference type="Gene3D" id="3.50.50.60">
    <property type="entry name" value="FAD/NAD(P)-binding domain"/>
    <property type="match status" value="3"/>
</dbReference>
<dbReference type="GO" id="GO:0004499">
    <property type="term" value="F:N,N-dimethylaniline monooxygenase activity"/>
    <property type="evidence" value="ECO:0007669"/>
    <property type="project" value="InterPro"/>
</dbReference>
<keyword evidence="9" id="KW-1185">Reference proteome</keyword>
<keyword evidence="8" id="KW-0645">Protease</keyword>
<gene>
    <name evidence="8" type="ORF">CSUB01_07039</name>
</gene>
<dbReference type="InterPro" id="IPR050775">
    <property type="entry name" value="FAD-binding_Monooxygenases"/>
</dbReference>
<evidence type="ECO:0000256" key="1">
    <source>
        <dbReference type="ARBA" id="ARBA00001974"/>
    </source>
</evidence>
<comment type="similarity">
    <text evidence="2">Belongs to the FAD-binding monooxygenase family.</text>
</comment>
<comment type="cofactor">
    <cofactor evidence="1">
        <name>FAD</name>
        <dbReference type="ChEBI" id="CHEBI:57692"/>
    </cofactor>
</comment>
<dbReference type="PANTHER" id="PTHR43098">
    <property type="entry name" value="L-ORNITHINE N(5)-MONOOXYGENASE-RELATED"/>
    <property type="match status" value="1"/>
</dbReference>
<dbReference type="EMBL" id="JMSE01001444">
    <property type="protein sequence ID" value="KDN61086.1"/>
    <property type="molecule type" value="Genomic_DNA"/>
</dbReference>
<evidence type="ECO:0000256" key="4">
    <source>
        <dbReference type="ARBA" id="ARBA00022827"/>
    </source>
</evidence>
<dbReference type="GO" id="GO:0050661">
    <property type="term" value="F:NADP binding"/>
    <property type="evidence" value="ECO:0007669"/>
    <property type="project" value="InterPro"/>
</dbReference>
<dbReference type="InterPro" id="IPR020946">
    <property type="entry name" value="Flavin_mOase-like"/>
</dbReference>
<organism evidence="8 9">
    <name type="scientific">Colletotrichum sublineola</name>
    <name type="common">Sorghum anthracnose fungus</name>
    <dbReference type="NCBI Taxonomy" id="1173701"/>
    <lineage>
        <taxon>Eukaryota</taxon>
        <taxon>Fungi</taxon>
        <taxon>Dikarya</taxon>
        <taxon>Ascomycota</taxon>
        <taxon>Pezizomycotina</taxon>
        <taxon>Sordariomycetes</taxon>
        <taxon>Hypocreomycetidae</taxon>
        <taxon>Glomerellales</taxon>
        <taxon>Glomerellaceae</taxon>
        <taxon>Colletotrichum</taxon>
        <taxon>Colletotrichum graminicola species complex</taxon>
    </lineage>
</organism>
<evidence type="ECO:0000256" key="5">
    <source>
        <dbReference type="ARBA" id="ARBA00022857"/>
    </source>
</evidence>
<dbReference type="GO" id="GO:0008233">
    <property type="term" value="F:peptidase activity"/>
    <property type="evidence" value="ECO:0007669"/>
    <property type="project" value="UniProtKB-KW"/>
</dbReference>
<dbReference type="GO" id="GO:0006508">
    <property type="term" value="P:proteolysis"/>
    <property type="evidence" value="ECO:0007669"/>
    <property type="project" value="UniProtKB-KW"/>
</dbReference>
<protein>
    <submittedName>
        <fullName evidence="8">Putative HK97 family phage prohead protease</fullName>
    </submittedName>
</protein>
<keyword evidence="6" id="KW-0560">Oxidoreductase</keyword>
<evidence type="ECO:0000256" key="6">
    <source>
        <dbReference type="ARBA" id="ARBA00023002"/>
    </source>
</evidence>
<keyword evidence="7" id="KW-0503">Monooxygenase</keyword>
<evidence type="ECO:0000256" key="3">
    <source>
        <dbReference type="ARBA" id="ARBA00022630"/>
    </source>
</evidence>
<dbReference type="PANTHER" id="PTHR43098:SF3">
    <property type="entry name" value="L-ORNITHINE N(5)-MONOOXYGENASE-RELATED"/>
    <property type="match status" value="1"/>
</dbReference>
<dbReference type="Pfam" id="PF00743">
    <property type="entry name" value="FMO-like"/>
    <property type="match status" value="1"/>
</dbReference>
<keyword evidence="4" id="KW-0274">FAD</keyword>
<dbReference type="Proteomes" id="UP000027238">
    <property type="component" value="Unassembled WGS sequence"/>
</dbReference>
<dbReference type="OrthoDB" id="66881at2759"/>
<evidence type="ECO:0000256" key="2">
    <source>
        <dbReference type="ARBA" id="ARBA00010139"/>
    </source>
</evidence>
<keyword evidence="5" id="KW-0521">NADP</keyword>
<evidence type="ECO:0000256" key="7">
    <source>
        <dbReference type="ARBA" id="ARBA00023033"/>
    </source>
</evidence>
<dbReference type="AlphaFoldDB" id="A0A066X5R9"/>
<dbReference type="eggNOG" id="KOG1399">
    <property type="taxonomic scope" value="Eukaryota"/>
</dbReference>